<sequence>MKAISPVSLATRLTASIGIIITVVLLVFGWIVERSINEHFIQQDVDELNAVAQALTHAIKVMPVDESREAMALRFAEAVSGHHNVQYSVWLADNTPVFSTFLPDLQNERVLTQPVDQIAFNTVQVWQAHTETFRGGVLKVDAGKNMLTDSFTLVVATKIDFHLHYLNSFRKQLGAIIFIGLVFAILATRFAVYKGHAPIRRISYQLKKIRSDQLHIRLDLNHIPTELTGLAISFNEMLDGIEEGFQRLSHFSADLAHEIRTPITNMKIQTEVGLSRARSIEAYREILYSNLEEYERITKMVNDMLFLAQADNNLLKLEPTPLDMVVEIRTLFDYFEALAEEREVELVLLGDPIYIVGDRLMLRRALSNLLSNAIRYTPAQNTVTVLLTQAGDTVQISVKNPDSMIPEEHLPHIFERFYRLDASRQRCTEGTGLGLAITKSIIEAHQGKLSANSSRHETVFIISFPAAG</sequence>
<comment type="catalytic activity">
    <reaction evidence="1 14">
        <text>ATP + protein L-histidine = ADP + protein N-phospho-L-histidine.</text>
        <dbReference type="EC" id="2.7.13.3"/>
    </reaction>
</comment>
<dbReference type="KEGG" id="phn:PAEH1_13055"/>
<dbReference type="FunFam" id="3.30.565.10:FF:000006">
    <property type="entry name" value="Sensor histidine kinase WalK"/>
    <property type="match status" value="1"/>
</dbReference>
<dbReference type="Pfam" id="PF00672">
    <property type="entry name" value="HAMP"/>
    <property type="match status" value="1"/>
</dbReference>
<dbReference type="SMART" id="SM00388">
    <property type="entry name" value="HisKA"/>
    <property type="match status" value="1"/>
</dbReference>
<dbReference type="SUPFAM" id="SSF47384">
    <property type="entry name" value="Homodimeric domain of signal transducing histidine kinase"/>
    <property type="match status" value="1"/>
</dbReference>
<dbReference type="Proteomes" id="UP000189369">
    <property type="component" value="Chromosome"/>
</dbReference>
<dbReference type="OrthoDB" id="9786919at2"/>
<dbReference type="CDD" id="cd00082">
    <property type="entry name" value="HisKA"/>
    <property type="match status" value="1"/>
</dbReference>
<feature type="transmembrane region" description="Helical" evidence="14">
    <location>
        <begin position="173"/>
        <end position="193"/>
    </location>
</feature>
<dbReference type="SMART" id="SM00387">
    <property type="entry name" value="HATPase_c"/>
    <property type="match status" value="1"/>
</dbReference>
<dbReference type="PANTHER" id="PTHR45436">
    <property type="entry name" value="SENSOR HISTIDINE KINASE YKOH"/>
    <property type="match status" value="1"/>
</dbReference>
<dbReference type="InterPro" id="IPR005467">
    <property type="entry name" value="His_kinase_dom"/>
</dbReference>
<keyword evidence="10 14" id="KW-0067">ATP-binding</keyword>
<evidence type="ECO:0000256" key="14">
    <source>
        <dbReference type="RuleBase" id="RU364088"/>
    </source>
</evidence>
<dbReference type="Gene3D" id="3.30.565.10">
    <property type="entry name" value="Histidine kinase-like ATPase, C-terminal domain"/>
    <property type="match status" value="1"/>
</dbReference>
<organism evidence="17 18">
    <name type="scientific">Paenalcaligenes hominis</name>
    <dbReference type="NCBI Taxonomy" id="643674"/>
    <lineage>
        <taxon>Bacteria</taxon>
        <taxon>Pseudomonadati</taxon>
        <taxon>Pseudomonadota</taxon>
        <taxon>Betaproteobacteria</taxon>
        <taxon>Burkholderiales</taxon>
        <taxon>Alcaligenaceae</taxon>
        <taxon>Paenalcaligenes</taxon>
    </lineage>
</organism>
<evidence type="ECO:0000256" key="10">
    <source>
        <dbReference type="ARBA" id="ARBA00022840"/>
    </source>
</evidence>
<dbReference type="PRINTS" id="PR00344">
    <property type="entry name" value="BCTRLSENSOR"/>
</dbReference>
<evidence type="ECO:0000256" key="9">
    <source>
        <dbReference type="ARBA" id="ARBA00022777"/>
    </source>
</evidence>
<dbReference type="SUPFAM" id="SSF55874">
    <property type="entry name" value="ATPase domain of HSP90 chaperone/DNA topoisomerase II/histidine kinase"/>
    <property type="match status" value="1"/>
</dbReference>
<dbReference type="NCBIfam" id="NF007345">
    <property type="entry name" value="PRK09835.1"/>
    <property type="match status" value="1"/>
</dbReference>
<dbReference type="PROSITE" id="PS50109">
    <property type="entry name" value="HIS_KIN"/>
    <property type="match status" value="1"/>
</dbReference>
<evidence type="ECO:0000256" key="6">
    <source>
        <dbReference type="ARBA" id="ARBA00022679"/>
    </source>
</evidence>
<dbReference type="AlphaFoldDB" id="A0A1U9K2F5"/>
<evidence type="ECO:0000256" key="4">
    <source>
        <dbReference type="ARBA" id="ARBA00022519"/>
    </source>
</evidence>
<dbReference type="GO" id="GO:0005886">
    <property type="term" value="C:plasma membrane"/>
    <property type="evidence" value="ECO:0007669"/>
    <property type="project" value="UniProtKB-SubCell"/>
</dbReference>
<dbReference type="EMBL" id="CP019697">
    <property type="protein sequence ID" value="AQS52225.1"/>
    <property type="molecule type" value="Genomic_DNA"/>
</dbReference>
<evidence type="ECO:0000259" key="15">
    <source>
        <dbReference type="PROSITE" id="PS50109"/>
    </source>
</evidence>
<evidence type="ECO:0000256" key="7">
    <source>
        <dbReference type="ARBA" id="ARBA00022692"/>
    </source>
</evidence>
<keyword evidence="5" id="KW-0597">Phosphoprotein</keyword>
<dbReference type="Pfam" id="PF21085">
    <property type="entry name" value="CusS"/>
    <property type="match status" value="1"/>
</dbReference>
<keyword evidence="3 14" id="KW-1003">Cell membrane</keyword>
<dbReference type="InterPro" id="IPR003660">
    <property type="entry name" value="HAMP_dom"/>
</dbReference>
<keyword evidence="12 14" id="KW-0902">Two-component regulatory system</keyword>
<dbReference type="InterPro" id="IPR050428">
    <property type="entry name" value="TCS_sensor_his_kinase"/>
</dbReference>
<comment type="subcellular location">
    <subcellularLocation>
        <location evidence="2">Cell inner membrane</location>
        <topology evidence="2">Multi-pass membrane protein</topology>
    </subcellularLocation>
</comment>
<dbReference type="FunFam" id="1.10.287.130:FF:000001">
    <property type="entry name" value="Two-component sensor histidine kinase"/>
    <property type="match status" value="1"/>
</dbReference>
<feature type="transmembrane region" description="Helical" evidence="14">
    <location>
        <begin position="12"/>
        <end position="32"/>
    </location>
</feature>
<dbReference type="InterPro" id="IPR006290">
    <property type="entry name" value="CztS_silS_copS"/>
</dbReference>
<dbReference type="GO" id="GO:0005524">
    <property type="term" value="F:ATP binding"/>
    <property type="evidence" value="ECO:0007669"/>
    <property type="project" value="UniProtKB-KW"/>
</dbReference>
<dbReference type="InterPro" id="IPR048590">
    <property type="entry name" value="CusS-like_sensor"/>
</dbReference>
<evidence type="ECO:0000256" key="13">
    <source>
        <dbReference type="ARBA" id="ARBA00023136"/>
    </source>
</evidence>
<dbReference type="EC" id="2.7.13.3" evidence="14"/>
<dbReference type="InterPro" id="IPR036890">
    <property type="entry name" value="HATPase_C_sf"/>
</dbReference>
<dbReference type="Gene3D" id="1.10.287.130">
    <property type="match status" value="1"/>
</dbReference>
<keyword evidence="9 14" id="KW-0418">Kinase</keyword>
<protein>
    <recommendedName>
        <fullName evidence="14">Sensor protein</fullName>
        <ecNumber evidence="14">2.7.13.3</ecNumber>
    </recommendedName>
</protein>
<evidence type="ECO:0000256" key="3">
    <source>
        <dbReference type="ARBA" id="ARBA00022475"/>
    </source>
</evidence>
<dbReference type="InterPro" id="IPR036097">
    <property type="entry name" value="HisK_dim/P_sf"/>
</dbReference>
<name>A0A1U9K2F5_9BURK</name>
<proteinExistence type="predicted"/>
<reference evidence="17 18" key="1">
    <citation type="submission" date="2017-01" db="EMBL/GenBank/DDBJ databases">
        <title>Complete Genome Sequence of Paenalcaligenes hominis, Isolated from a paraplegic Patient with neurogenic bladder.</title>
        <authorList>
            <person name="Mukhopadhyay R."/>
            <person name="Joaquin J."/>
            <person name="Hogue R."/>
            <person name="Kilaru A."/>
            <person name="Jospin G."/>
            <person name="Mars K."/>
            <person name="Eisen J.A."/>
            <person name="Chaturvedi V."/>
        </authorList>
    </citation>
    <scope>NUCLEOTIDE SEQUENCE [LARGE SCALE GENOMIC DNA]</scope>
    <source>
        <strain evidence="17 18">15S00501</strain>
    </source>
</reference>
<keyword evidence="8 14" id="KW-0547">Nucleotide-binding</keyword>
<feature type="domain" description="Histidine kinase" evidence="15">
    <location>
        <begin position="254"/>
        <end position="468"/>
    </location>
</feature>
<accession>A0A1U9K2F5</accession>
<evidence type="ECO:0000256" key="12">
    <source>
        <dbReference type="ARBA" id="ARBA00023012"/>
    </source>
</evidence>
<dbReference type="Pfam" id="PF00512">
    <property type="entry name" value="HisKA"/>
    <property type="match status" value="1"/>
</dbReference>
<keyword evidence="7 14" id="KW-0812">Transmembrane</keyword>
<dbReference type="InterPro" id="IPR003594">
    <property type="entry name" value="HATPase_dom"/>
</dbReference>
<feature type="domain" description="HAMP" evidence="16">
    <location>
        <begin position="197"/>
        <end position="246"/>
    </location>
</feature>
<dbReference type="Pfam" id="PF02518">
    <property type="entry name" value="HATPase_c"/>
    <property type="match status" value="1"/>
</dbReference>
<evidence type="ECO:0000256" key="1">
    <source>
        <dbReference type="ARBA" id="ARBA00000085"/>
    </source>
</evidence>
<evidence type="ECO:0000256" key="11">
    <source>
        <dbReference type="ARBA" id="ARBA00022989"/>
    </source>
</evidence>
<dbReference type="InterPro" id="IPR004358">
    <property type="entry name" value="Sig_transdc_His_kin-like_C"/>
</dbReference>
<keyword evidence="4 14" id="KW-0997">Cell inner membrane</keyword>
<keyword evidence="6 14" id="KW-0808">Transferase</keyword>
<gene>
    <name evidence="17" type="ORF">PAEH1_13055</name>
</gene>
<evidence type="ECO:0000256" key="5">
    <source>
        <dbReference type="ARBA" id="ARBA00022553"/>
    </source>
</evidence>
<dbReference type="GO" id="GO:0000155">
    <property type="term" value="F:phosphorelay sensor kinase activity"/>
    <property type="evidence" value="ECO:0007669"/>
    <property type="project" value="InterPro"/>
</dbReference>
<keyword evidence="11 14" id="KW-1133">Transmembrane helix</keyword>
<dbReference type="InterPro" id="IPR003661">
    <property type="entry name" value="HisK_dim/P_dom"/>
</dbReference>
<dbReference type="PANTHER" id="PTHR45436:SF15">
    <property type="entry name" value="SENSOR HISTIDINE KINASE CUSS"/>
    <property type="match status" value="1"/>
</dbReference>
<evidence type="ECO:0000313" key="18">
    <source>
        <dbReference type="Proteomes" id="UP000189369"/>
    </source>
</evidence>
<evidence type="ECO:0000259" key="16">
    <source>
        <dbReference type="PROSITE" id="PS50885"/>
    </source>
</evidence>
<dbReference type="CDD" id="cd00075">
    <property type="entry name" value="HATPase"/>
    <property type="match status" value="1"/>
</dbReference>
<evidence type="ECO:0000256" key="8">
    <source>
        <dbReference type="ARBA" id="ARBA00022741"/>
    </source>
</evidence>
<evidence type="ECO:0000313" key="17">
    <source>
        <dbReference type="EMBL" id="AQS52225.1"/>
    </source>
</evidence>
<keyword evidence="13 14" id="KW-0472">Membrane</keyword>
<dbReference type="NCBIfam" id="TIGR01386">
    <property type="entry name" value="cztS_silS_copS"/>
    <property type="match status" value="1"/>
</dbReference>
<evidence type="ECO:0000256" key="2">
    <source>
        <dbReference type="ARBA" id="ARBA00004429"/>
    </source>
</evidence>
<comment type="function">
    <text evidence="14">Member of a two-component regulatory system.</text>
</comment>
<dbReference type="Gene3D" id="6.10.340.10">
    <property type="match status" value="1"/>
</dbReference>
<dbReference type="STRING" id="643674.PAEH1_13055"/>
<dbReference type="PROSITE" id="PS50885">
    <property type="entry name" value="HAMP"/>
    <property type="match status" value="1"/>
</dbReference>